<evidence type="ECO:0000256" key="1">
    <source>
        <dbReference type="ARBA" id="ARBA00004477"/>
    </source>
</evidence>
<evidence type="ECO:0000256" key="5">
    <source>
        <dbReference type="ARBA" id="ARBA00022824"/>
    </source>
</evidence>
<accession>A0ABM1BBV3</accession>
<keyword evidence="3" id="KW-0153">Cholesterol metabolism</keyword>
<dbReference type="Pfam" id="PF07281">
    <property type="entry name" value="INSIG"/>
    <property type="match status" value="1"/>
</dbReference>
<keyword evidence="8" id="KW-0753">Steroid metabolism</keyword>
<keyword evidence="5" id="KW-0256">Endoplasmic reticulum</keyword>
<sequence>MRATMTQLCFRGIVLFTTGVFFALMLNFLQIQRLLPALKLPFTSTILYSPWWVPFICGTASAAVGLIYPCVDQKLGEHQLYKQEWSNVMRCVAVFVGINHASAKIDFSSNLQLSLSLAVLSIGLWWWFDRTRSGFGLGVSIAVIATFITQMLVYHGVYNYTERDFLYIRSWLPCVFFSGGITIGNIGRQLAVHDSIDLESKRHRE</sequence>
<evidence type="ECO:0000256" key="7">
    <source>
        <dbReference type="ARBA" id="ARBA00023136"/>
    </source>
</evidence>
<keyword evidence="7 9" id="KW-0472">Membrane</keyword>
<feature type="transmembrane region" description="Helical" evidence="9">
    <location>
        <begin position="134"/>
        <end position="154"/>
    </location>
</feature>
<evidence type="ECO:0000313" key="11">
    <source>
        <dbReference type="RefSeq" id="XP_013778860.1"/>
    </source>
</evidence>
<protein>
    <submittedName>
        <fullName evidence="11">Insulin-induced gene 2 protein-like</fullName>
    </submittedName>
</protein>
<organism evidence="10 11">
    <name type="scientific">Limulus polyphemus</name>
    <name type="common">Atlantic horseshoe crab</name>
    <dbReference type="NCBI Taxonomy" id="6850"/>
    <lineage>
        <taxon>Eukaryota</taxon>
        <taxon>Metazoa</taxon>
        <taxon>Ecdysozoa</taxon>
        <taxon>Arthropoda</taxon>
        <taxon>Chelicerata</taxon>
        <taxon>Merostomata</taxon>
        <taxon>Xiphosura</taxon>
        <taxon>Limulidae</taxon>
        <taxon>Limulus</taxon>
    </lineage>
</organism>
<dbReference type="RefSeq" id="XP_013778860.1">
    <property type="nucleotide sequence ID" value="XM_013923406.2"/>
</dbReference>
<keyword evidence="8" id="KW-0443">Lipid metabolism</keyword>
<name>A0ABM1BBV3_LIMPO</name>
<feature type="transmembrane region" description="Helical" evidence="9">
    <location>
        <begin position="51"/>
        <end position="71"/>
    </location>
</feature>
<comment type="similarity">
    <text evidence="2">Belongs to the INSIG family.</text>
</comment>
<dbReference type="PANTHER" id="PTHR15301">
    <property type="entry name" value="INSULIN-INDUCED GENE 1"/>
    <property type="match status" value="1"/>
</dbReference>
<reference evidence="11" key="1">
    <citation type="submission" date="2025-08" db="UniProtKB">
        <authorList>
            <consortium name="RefSeq"/>
        </authorList>
    </citation>
    <scope>IDENTIFICATION</scope>
    <source>
        <tissue evidence="11">Muscle</tissue>
    </source>
</reference>
<dbReference type="GeneID" id="106463382"/>
<feature type="transmembrane region" description="Helical" evidence="9">
    <location>
        <begin position="12"/>
        <end position="31"/>
    </location>
</feature>
<dbReference type="InterPro" id="IPR025929">
    <property type="entry name" value="INSIG_fam"/>
</dbReference>
<evidence type="ECO:0000256" key="3">
    <source>
        <dbReference type="ARBA" id="ARBA00022548"/>
    </source>
</evidence>
<proteinExistence type="inferred from homology"/>
<evidence type="ECO:0000256" key="6">
    <source>
        <dbReference type="ARBA" id="ARBA00022989"/>
    </source>
</evidence>
<feature type="transmembrane region" description="Helical" evidence="9">
    <location>
        <begin position="166"/>
        <end position="186"/>
    </location>
</feature>
<keyword evidence="4 9" id="KW-0812">Transmembrane</keyword>
<keyword evidence="10" id="KW-1185">Reference proteome</keyword>
<evidence type="ECO:0000256" key="4">
    <source>
        <dbReference type="ARBA" id="ARBA00022692"/>
    </source>
</evidence>
<gene>
    <name evidence="11" type="primary">LOC106463382</name>
</gene>
<comment type="subcellular location">
    <subcellularLocation>
        <location evidence="1">Endoplasmic reticulum membrane</location>
        <topology evidence="1">Multi-pass membrane protein</topology>
    </subcellularLocation>
</comment>
<dbReference type="PANTHER" id="PTHR15301:SF3">
    <property type="entry name" value="PROTEIN NSG1-RELATED"/>
    <property type="match status" value="1"/>
</dbReference>
<evidence type="ECO:0000256" key="2">
    <source>
        <dbReference type="ARBA" id="ARBA00007475"/>
    </source>
</evidence>
<evidence type="ECO:0000313" key="10">
    <source>
        <dbReference type="Proteomes" id="UP000694941"/>
    </source>
</evidence>
<evidence type="ECO:0000256" key="8">
    <source>
        <dbReference type="ARBA" id="ARBA00023166"/>
    </source>
</evidence>
<evidence type="ECO:0000256" key="9">
    <source>
        <dbReference type="SAM" id="Phobius"/>
    </source>
</evidence>
<keyword evidence="6 9" id="KW-1133">Transmembrane helix</keyword>
<dbReference type="Proteomes" id="UP000694941">
    <property type="component" value="Unplaced"/>
</dbReference>
<feature type="transmembrane region" description="Helical" evidence="9">
    <location>
        <begin position="111"/>
        <end position="128"/>
    </location>
</feature>
<keyword evidence="8" id="KW-1207">Sterol metabolism</keyword>